<sequence length="97" mass="10925">MPTPKNSGLIALTKLAQLLEEYPKDLNSCTATIESSSQTLIERQNAVKFVEASNALEGYAPITPEDELTYELREMWINGQIDTEERIRLLKKALSKN</sequence>
<organism evidence="1 2">
    <name type="scientific">Arenicella xantha</name>
    <dbReference type="NCBI Taxonomy" id="644221"/>
    <lineage>
        <taxon>Bacteria</taxon>
        <taxon>Pseudomonadati</taxon>
        <taxon>Pseudomonadota</taxon>
        <taxon>Gammaproteobacteria</taxon>
        <taxon>Arenicellales</taxon>
        <taxon>Arenicellaceae</taxon>
        <taxon>Arenicella</taxon>
    </lineage>
</organism>
<dbReference type="InterPro" id="IPR033788">
    <property type="entry name" value="VbhA-like"/>
</dbReference>
<gene>
    <name evidence="1" type="ORF">DFR28_101903</name>
</gene>
<evidence type="ECO:0008006" key="3">
    <source>
        <dbReference type="Google" id="ProtNLM"/>
    </source>
</evidence>
<dbReference type="RefSeq" id="WP_113953075.1">
    <property type="nucleotide sequence ID" value="NZ_QNRT01000001.1"/>
</dbReference>
<dbReference type="InParanoid" id="A0A395JSS1"/>
<accession>A0A395JSS1</accession>
<proteinExistence type="predicted"/>
<dbReference type="EMBL" id="QNRT01000001">
    <property type="protein sequence ID" value="RBP53516.1"/>
    <property type="molecule type" value="Genomic_DNA"/>
</dbReference>
<dbReference type="Proteomes" id="UP000253083">
    <property type="component" value="Unassembled WGS sequence"/>
</dbReference>
<evidence type="ECO:0000313" key="2">
    <source>
        <dbReference type="Proteomes" id="UP000253083"/>
    </source>
</evidence>
<name>A0A395JSS1_9GAMM</name>
<reference evidence="1 2" key="1">
    <citation type="submission" date="2018-06" db="EMBL/GenBank/DDBJ databases">
        <title>Genomic Encyclopedia of Type Strains, Phase IV (KMG-IV): sequencing the most valuable type-strain genomes for metagenomic binning, comparative biology and taxonomic classification.</title>
        <authorList>
            <person name="Goeker M."/>
        </authorList>
    </citation>
    <scope>NUCLEOTIDE SEQUENCE [LARGE SCALE GENOMIC DNA]</scope>
    <source>
        <strain evidence="1 2">DSM 24032</strain>
    </source>
</reference>
<dbReference type="CDD" id="cd11586">
    <property type="entry name" value="VbhA_like"/>
    <property type="match status" value="1"/>
</dbReference>
<protein>
    <recommendedName>
        <fullName evidence="3">Antitoxin VbhA domain-containing protein</fullName>
    </recommendedName>
</protein>
<comment type="caution">
    <text evidence="1">The sequence shown here is derived from an EMBL/GenBank/DDBJ whole genome shotgun (WGS) entry which is preliminary data.</text>
</comment>
<keyword evidence="2" id="KW-1185">Reference proteome</keyword>
<dbReference type="AlphaFoldDB" id="A0A395JSS1"/>
<evidence type="ECO:0000313" key="1">
    <source>
        <dbReference type="EMBL" id="RBP53516.1"/>
    </source>
</evidence>